<comment type="pathway">
    <text evidence="1">Carbohydrate acid metabolism.</text>
</comment>
<dbReference type="EMBL" id="QNRK01000001">
    <property type="protein sequence ID" value="RBP18114.1"/>
    <property type="molecule type" value="Genomic_DNA"/>
</dbReference>
<name>A0A366FTV4_9HYPH</name>
<dbReference type="AlphaFoldDB" id="A0A366FTV4"/>
<organism evidence="6 7">
    <name type="scientific">Roseiarcus fermentans</name>
    <dbReference type="NCBI Taxonomy" id="1473586"/>
    <lineage>
        <taxon>Bacteria</taxon>
        <taxon>Pseudomonadati</taxon>
        <taxon>Pseudomonadota</taxon>
        <taxon>Alphaproteobacteria</taxon>
        <taxon>Hyphomicrobiales</taxon>
        <taxon>Roseiarcaceae</taxon>
        <taxon>Roseiarcus</taxon>
    </lineage>
</organism>
<proteinExistence type="inferred from homology"/>
<comment type="caution">
    <text evidence="6">The sequence shown here is derived from an EMBL/GenBank/DDBJ whole genome shotgun (WGS) entry which is preliminary data.</text>
</comment>
<dbReference type="OrthoDB" id="9805177at2"/>
<evidence type="ECO:0000313" key="6">
    <source>
        <dbReference type="EMBL" id="RBP18114.1"/>
    </source>
</evidence>
<evidence type="ECO:0000256" key="5">
    <source>
        <dbReference type="ARBA" id="ARBA00023277"/>
    </source>
</evidence>
<gene>
    <name evidence="6" type="ORF">DFR50_10156</name>
</gene>
<keyword evidence="7" id="KW-1185">Reference proteome</keyword>
<comment type="subunit">
    <text evidence="3">Homotrimer.</text>
</comment>
<sequence>MTDAITSAIEAVGIVPVVALVGPYPDIRFVPTGGIGPETLASYLALPSVAACGGSWMVEPKSINAGDFDAVERITADAARLARIVPTTP</sequence>
<dbReference type="Pfam" id="PF01081">
    <property type="entry name" value="Aldolase"/>
    <property type="match status" value="1"/>
</dbReference>
<keyword evidence="4" id="KW-0456">Lyase</keyword>
<keyword evidence="5" id="KW-0119">Carbohydrate metabolism</keyword>
<dbReference type="Gene3D" id="3.20.20.70">
    <property type="entry name" value="Aldolase class I"/>
    <property type="match status" value="1"/>
</dbReference>
<dbReference type="GO" id="GO:0016829">
    <property type="term" value="F:lyase activity"/>
    <property type="evidence" value="ECO:0007669"/>
    <property type="project" value="UniProtKB-KW"/>
</dbReference>
<evidence type="ECO:0000313" key="7">
    <source>
        <dbReference type="Proteomes" id="UP000253529"/>
    </source>
</evidence>
<comment type="similarity">
    <text evidence="2">Belongs to the KHG/KDPG aldolase family.</text>
</comment>
<dbReference type="PANTHER" id="PTHR30246:SF1">
    <property type="entry name" value="2-DEHYDRO-3-DEOXY-6-PHOSPHOGALACTONATE ALDOLASE-RELATED"/>
    <property type="match status" value="1"/>
</dbReference>
<evidence type="ECO:0000256" key="2">
    <source>
        <dbReference type="ARBA" id="ARBA00006906"/>
    </source>
</evidence>
<dbReference type="RefSeq" id="WP_113887190.1">
    <property type="nucleotide sequence ID" value="NZ_QNRK01000001.1"/>
</dbReference>
<reference evidence="6 7" key="1">
    <citation type="submission" date="2018-06" db="EMBL/GenBank/DDBJ databases">
        <title>Genomic Encyclopedia of Type Strains, Phase IV (KMG-IV): sequencing the most valuable type-strain genomes for metagenomic binning, comparative biology and taxonomic classification.</title>
        <authorList>
            <person name="Goeker M."/>
        </authorList>
    </citation>
    <scope>NUCLEOTIDE SEQUENCE [LARGE SCALE GENOMIC DNA]</scope>
    <source>
        <strain evidence="6 7">DSM 24875</strain>
    </source>
</reference>
<dbReference type="SUPFAM" id="SSF51569">
    <property type="entry name" value="Aldolase"/>
    <property type="match status" value="1"/>
</dbReference>
<dbReference type="InterPro" id="IPR013785">
    <property type="entry name" value="Aldolase_TIM"/>
</dbReference>
<evidence type="ECO:0000256" key="3">
    <source>
        <dbReference type="ARBA" id="ARBA00011233"/>
    </source>
</evidence>
<protein>
    <submittedName>
        <fullName evidence="6">KDPG/KHG aldolase</fullName>
    </submittedName>
</protein>
<dbReference type="PANTHER" id="PTHR30246">
    <property type="entry name" value="2-KETO-3-DEOXY-6-PHOSPHOGLUCONATE ALDOLASE"/>
    <property type="match status" value="1"/>
</dbReference>
<accession>A0A366FTV4</accession>
<evidence type="ECO:0000256" key="4">
    <source>
        <dbReference type="ARBA" id="ARBA00023239"/>
    </source>
</evidence>
<dbReference type="InterPro" id="IPR000887">
    <property type="entry name" value="Aldlse_KDPG_KHG"/>
</dbReference>
<dbReference type="Proteomes" id="UP000253529">
    <property type="component" value="Unassembled WGS sequence"/>
</dbReference>
<evidence type="ECO:0000256" key="1">
    <source>
        <dbReference type="ARBA" id="ARBA00004761"/>
    </source>
</evidence>